<dbReference type="OrthoDB" id="4929513at2"/>
<reference evidence="1 2" key="1">
    <citation type="submission" date="2018-09" db="EMBL/GenBank/DDBJ databases">
        <title>Characterization of the phylogenetic diversity of five novel species belonging to the genus Bifidobacterium.</title>
        <authorList>
            <person name="Lugli G.A."/>
            <person name="Duranti S."/>
            <person name="Milani C."/>
        </authorList>
    </citation>
    <scope>NUCLEOTIDE SEQUENCE [LARGE SCALE GENOMIC DNA]</scope>
    <source>
        <strain evidence="1 2">2028B</strain>
    </source>
</reference>
<dbReference type="SUPFAM" id="SSF103032">
    <property type="entry name" value="Hypothetical protein YwqG"/>
    <property type="match status" value="1"/>
</dbReference>
<name>A0A430FH02_9BIFI</name>
<dbReference type="Gene3D" id="2.30.320.10">
    <property type="entry name" value="YwqG-like"/>
    <property type="match status" value="1"/>
</dbReference>
<dbReference type="EMBL" id="QXGJ01000002">
    <property type="protein sequence ID" value="RSX51998.1"/>
    <property type="molecule type" value="Genomic_DNA"/>
</dbReference>
<organism evidence="1 2">
    <name type="scientific">Bifidobacterium callimiconis</name>
    <dbReference type="NCBI Taxonomy" id="2306973"/>
    <lineage>
        <taxon>Bacteria</taxon>
        <taxon>Bacillati</taxon>
        <taxon>Actinomycetota</taxon>
        <taxon>Actinomycetes</taxon>
        <taxon>Bifidobacteriales</taxon>
        <taxon>Bifidobacteriaceae</taxon>
        <taxon>Bifidobacterium</taxon>
    </lineage>
</organism>
<dbReference type="Pfam" id="PF09234">
    <property type="entry name" value="DUF1963"/>
    <property type="match status" value="1"/>
</dbReference>
<accession>A0A430FH02</accession>
<evidence type="ECO:0000313" key="2">
    <source>
        <dbReference type="Proteomes" id="UP000288607"/>
    </source>
</evidence>
<keyword evidence="2" id="KW-1185">Reference proteome</keyword>
<dbReference type="PANTHER" id="PTHR36436">
    <property type="entry name" value="SLL5081 PROTEIN"/>
    <property type="match status" value="1"/>
</dbReference>
<dbReference type="InterPro" id="IPR035948">
    <property type="entry name" value="YwqG-like_sf"/>
</dbReference>
<proteinExistence type="predicted"/>
<dbReference type="InterPro" id="IPR015315">
    <property type="entry name" value="DUF1963"/>
</dbReference>
<evidence type="ECO:0000313" key="1">
    <source>
        <dbReference type="EMBL" id="RSX51998.1"/>
    </source>
</evidence>
<dbReference type="AlphaFoldDB" id="A0A430FH02"/>
<protein>
    <submittedName>
        <fullName evidence="1">Cytoplasmic protein</fullName>
    </submittedName>
</protein>
<comment type="caution">
    <text evidence="1">The sequence shown here is derived from an EMBL/GenBank/DDBJ whole genome shotgun (WGS) entry which is preliminary data.</text>
</comment>
<gene>
    <name evidence="1" type="ORF">D2E23_0605</name>
</gene>
<sequence>MTIDTTQSVSSSSPSVDRIVDRLVDLIRTRTAKPAIELHVEAADGTSISGARLRDCSMSTLAVPDLLDTKYGGPYLLPDDFEAPVNPGNGVPMVLLAQWNFARLPHLDGFPQNGLLQCFVDATDDTLDPDFTTFDDDDNIDDGKTWESWKIRYIPANLLLTDAAYAAQVITPHWQLRHGGVKPTNVPFDDENMQFKLHGEATSQPMGVTDYRYEDLLESCLEQLDDDDRELLDGKYTDVESLLFDRISGDGHRIGGYPLFTQDDPRTYMDEEEAADLVMVAQINSIEFKMMLGDNGIGHIFIPAEALHDLDFDQAFYQWDCY</sequence>
<dbReference type="Proteomes" id="UP000288607">
    <property type="component" value="Unassembled WGS sequence"/>
</dbReference>
<dbReference type="RefSeq" id="WP_126029528.1">
    <property type="nucleotide sequence ID" value="NZ_QXGJ01000002.1"/>
</dbReference>
<dbReference type="PANTHER" id="PTHR36436:SF6">
    <property type="entry name" value="SLL5081 PROTEIN"/>
    <property type="match status" value="1"/>
</dbReference>